<dbReference type="PANTHER" id="PTHR43022:SF1">
    <property type="entry name" value="PROTEIN SMF"/>
    <property type="match status" value="1"/>
</dbReference>
<dbReference type="HOGENOM" id="CLU_029601_3_2_10"/>
<dbReference type="eggNOG" id="COG0758">
    <property type="taxonomic scope" value="Bacteria"/>
</dbReference>
<proteinExistence type="inferred from homology"/>
<dbReference type="KEGG" id="bsa:Bacsa_0338"/>
<dbReference type="EMBL" id="CP002530">
    <property type="protein sequence ID" value="ADY34940.1"/>
    <property type="molecule type" value="Genomic_DNA"/>
</dbReference>
<dbReference type="STRING" id="667015.Bacsa_0338"/>
<keyword evidence="2" id="KW-0175">Coiled coil</keyword>
<dbReference type="InterPro" id="IPR003488">
    <property type="entry name" value="DprA"/>
</dbReference>
<sequence>MLQFSTFNDFFCKQKLIMEDFDLPDILKGRIEKRKEEETEWKASCLSVEELLCLQLLGYSSRQIIERVNPEVNEQLKRTAAKATRELDKAKRILDRQAKAGVITIPYYAVDYPYHFRNLCNDTPPLIHVSGNLELLNRNDTVTIIGARAADAEGLDAAYRFGKQIGGQDHVVISGLALGCDTAAHRGCLDAEGQTIAIVASGLDITHPKVNKTLQEEIVAKGGTIVSEHPFGMKANPTRLVARCRMQVALTQSVIVAQCPIISGTMYAVRFAQEYDGDFFGWENDIYAVEYDTWDELNSGNKFLLDYNLAIPLRPEQNITLNQSYQLTINDIKNDTERTYHEG</sequence>
<dbReference type="Gene3D" id="3.40.50.450">
    <property type="match status" value="1"/>
</dbReference>
<evidence type="ECO:0000313" key="5">
    <source>
        <dbReference type="Proteomes" id="UP000007486"/>
    </source>
</evidence>
<evidence type="ECO:0000313" key="4">
    <source>
        <dbReference type="EMBL" id="ADY34940.1"/>
    </source>
</evidence>
<feature type="domain" description="Smf/DprA SLOG" evidence="3">
    <location>
        <begin position="107"/>
        <end position="304"/>
    </location>
</feature>
<dbReference type="Pfam" id="PF02481">
    <property type="entry name" value="DNA_processg_A"/>
    <property type="match status" value="1"/>
</dbReference>
<reference evidence="4 5" key="1">
    <citation type="journal article" date="2011" name="Stand. Genomic Sci.">
        <title>Complete genome sequence of Bacteroides salanitronis type strain (BL78).</title>
        <authorList>
            <person name="Gronow S."/>
            <person name="Held B."/>
            <person name="Lucas S."/>
            <person name="Lapidus A."/>
            <person name="Del Rio T.G."/>
            <person name="Nolan M."/>
            <person name="Tice H."/>
            <person name="Deshpande S."/>
            <person name="Cheng J.F."/>
            <person name="Pitluck S."/>
            <person name="Liolios K."/>
            <person name="Pagani I."/>
            <person name="Ivanova N."/>
            <person name="Mavromatis K."/>
            <person name="Pati A."/>
            <person name="Tapia R."/>
            <person name="Han C."/>
            <person name="Goodwin L."/>
            <person name="Chen A."/>
            <person name="Palaniappan K."/>
            <person name="Land M."/>
            <person name="Hauser L."/>
            <person name="Chang Y.J."/>
            <person name="Jeffries C.D."/>
            <person name="Brambilla E.M."/>
            <person name="Rohde M."/>
            <person name="Goker M."/>
            <person name="Detter J.C."/>
            <person name="Woyke T."/>
            <person name="Bristow J."/>
            <person name="Markowitz V."/>
            <person name="Hugenholtz P."/>
            <person name="Kyrpides N.C."/>
            <person name="Klenk H.P."/>
            <person name="Eisen J.A."/>
        </authorList>
    </citation>
    <scope>NUCLEOTIDE SEQUENCE [LARGE SCALE GENOMIC DNA]</scope>
    <source>
        <strain evidence="4 5">DSM 18170</strain>
    </source>
</reference>
<protein>
    <submittedName>
        <fullName evidence="4">SMF family protein</fullName>
    </submittedName>
</protein>
<dbReference type="InterPro" id="IPR057666">
    <property type="entry name" value="DrpA_SLOG"/>
</dbReference>
<keyword evidence="5" id="KW-1185">Reference proteome</keyword>
<gene>
    <name evidence="4" type="ordered locus">Bacsa_0338</name>
</gene>
<dbReference type="Proteomes" id="UP000007486">
    <property type="component" value="Chromosome"/>
</dbReference>
<name>F0R7N3_PHOSB</name>
<organism evidence="4 5">
    <name type="scientific">Phocaeicola salanitronis (strain DSM 18170 / JCM 13657 / CCUG 60908 / BL78)</name>
    <name type="common">Bacteroides salanitronis</name>
    <dbReference type="NCBI Taxonomy" id="667015"/>
    <lineage>
        <taxon>Bacteria</taxon>
        <taxon>Pseudomonadati</taxon>
        <taxon>Bacteroidota</taxon>
        <taxon>Bacteroidia</taxon>
        <taxon>Bacteroidales</taxon>
        <taxon>Bacteroidaceae</taxon>
        <taxon>Phocaeicola</taxon>
    </lineage>
</organism>
<dbReference type="SUPFAM" id="SSF102405">
    <property type="entry name" value="MCP/YpsA-like"/>
    <property type="match status" value="1"/>
</dbReference>
<evidence type="ECO:0000259" key="3">
    <source>
        <dbReference type="Pfam" id="PF02481"/>
    </source>
</evidence>
<feature type="coiled-coil region" evidence="2">
    <location>
        <begin position="73"/>
        <end position="100"/>
    </location>
</feature>
<accession>F0R7N3</accession>
<evidence type="ECO:0000256" key="1">
    <source>
        <dbReference type="ARBA" id="ARBA00006525"/>
    </source>
</evidence>
<evidence type="ECO:0000256" key="2">
    <source>
        <dbReference type="SAM" id="Coils"/>
    </source>
</evidence>
<dbReference type="PANTHER" id="PTHR43022">
    <property type="entry name" value="PROTEIN SMF"/>
    <property type="match status" value="1"/>
</dbReference>
<dbReference type="GO" id="GO:0009294">
    <property type="term" value="P:DNA-mediated transformation"/>
    <property type="evidence" value="ECO:0007669"/>
    <property type="project" value="InterPro"/>
</dbReference>
<comment type="similarity">
    <text evidence="1">Belongs to the DprA/Smf family.</text>
</comment>
<dbReference type="AlphaFoldDB" id="F0R7N3"/>